<sequence length="98" mass="10972">MCKTVPYIQGVSVAASVYSLIAVSMDRKTLAGFVNRKLFVYYNGFNSNYFVAKSGVPQGSNLGPLLFNLFINDLSLSLSCHHLLFADKTFSQYIQYTR</sequence>
<dbReference type="EMBL" id="OV121137">
    <property type="protein sequence ID" value="CAH0559446.1"/>
    <property type="molecule type" value="Genomic_DNA"/>
</dbReference>
<organism evidence="2 3">
    <name type="scientific">Brassicogethes aeneus</name>
    <name type="common">Rape pollen beetle</name>
    <name type="synonym">Meligethes aeneus</name>
    <dbReference type="NCBI Taxonomy" id="1431903"/>
    <lineage>
        <taxon>Eukaryota</taxon>
        <taxon>Metazoa</taxon>
        <taxon>Ecdysozoa</taxon>
        <taxon>Arthropoda</taxon>
        <taxon>Hexapoda</taxon>
        <taxon>Insecta</taxon>
        <taxon>Pterygota</taxon>
        <taxon>Neoptera</taxon>
        <taxon>Endopterygota</taxon>
        <taxon>Coleoptera</taxon>
        <taxon>Polyphaga</taxon>
        <taxon>Cucujiformia</taxon>
        <taxon>Nitidulidae</taxon>
        <taxon>Meligethinae</taxon>
        <taxon>Brassicogethes</taxon>
    </lineage>
</organism>
<accession>A0A9P0BBX7</accession>
<keyword evidence="3" id="KW-1185">Reference proteome</keyword>
<dbReference type="InterPro" id="IPR000477">
    <property type="entry name" value="RT_dom"/>
</dbReference>
<evidence type="ECO:0000259" key="1">
    <source>
        <dbReference type="PROSITE" id="PS50878"/>
    </source>
</evidence>
<proteinExistence type="predicted"/>
<dbReference type="OrthoDB" id="6780289at2759"/>
<dbReference type="Pfam" id="PF00078">
    <property type="entry name" value="RVT_1"/>
    <property type="match status" value="1"/>
</dbReference>
<protein>
    <recommendedName>
        <fullName evidence="1">Reverse transcriptase domain-containing protein</fullName>
    </recommendedName>
</protein>
<evidence type="ECO:0000313" key="2">
    <source>
        <dbReference type="EMBL" id="CAH0559446.1"/>
    </source>
</evidence>
<reference evidence="2" key="1">
    <citation type="submission" date="2021-12" db="EMBL/GenBank/DDBJ databases">
        <authorList>
            <person name="King R."/>
        </authorList>
    </citation>
    <scope>NUCLEOTIDE SEQUENCE</scope>
</reference>
<dbReference type="Proteomes" id="UP001154078">
    <property type="component" value="Chromosome 6"/>
</dbReference>
<feature type="domain" description="Reverse transcriptase" evidence="1">
    <location>
        <begin position="1"/>
        <end position="98"/>
    </location>
</feature>
<gene>
    <name evidence="2" type="ORF">MELIAE_LOCUS9533</name>
</gene>
<evidence type="ECO:0000313" key="3">
    <source>
        <dbReference type="Proteomes" id="UP001154078"/>
    </source>
</evidence>
<dbReference type="PROSITE" id="PS50878">
    <property type="entry name" value="RT_POL"/>
    <property type="match status" value="1"/>
</dbReference>
<dbReference type="AlphaFoldDB" id="A0A9P0BBX7"/>
<name>A0A9P0BBX7_BRAAE</name>